<feature type="compositionally biased region" description="Polar residues" evidence="7">
    <location>
        <begin position="407"/>
        <end position="416"/>
    </location>
</feature>
<feature type="transmembrane region" description="Helical" evidence="8">
    <location>
        <begin position="280"/>
        <end position="300"/>
    </location>
</feature>
<feature type="transmembrane region" description="Helical" evidence="8">
    <location>
        <begin position="197"/>
        <end position="217"/>
    </location>
</feature>
<keyword evidence="3" id="KW-0813">Transport</keyword>
<evidence type="ECO:0000256" key="8">
    <source>
        <dbReference type="SAM" id="Phobius"/>
    </source>
</evidence>
<accession>A0ABN8P6A5</accession>
<dbReference type="PANTHER" id="PTHR13146:SF8">
    <property type="entry name" value="SOLUTE CARRIER FAMILY 35 MEMBER F6"/>
    <property type="match status" value="1"/>
</dbReference>
<sequence length="416" mass="46567">MAALTCTQILLAIGMLISGSINTLSKKAQNDCSSKGLKDEHGNEVHKFDHPWFQTGLMFIGETMCLIGLFFQRRRERKKLQQSFMESINDEGDAGPEQQLISQQPRVFQWIFAFPTVCDLFGTTLAGIGLLYVNASVWQMLRGSIIIFTGVLSKIFLKRKLWPIHWIGMFVTMIGLVLVGLSSVLRDNHRGATKGHVILGIVLILAGQCVSAIQMIVEESFLKKKNFHPLQVVGMEGLFGITFMCAIVLPVLYYIPGDQNHHSYENSLDALVMIKNDTNLLIMTLLHVCSISFYNFFGLAVTKSLTAVHRTLIDALRTIVVWLVDLFIHYVFHEGFGEAWDKRYGIFQVDGFLFLLLGTALYNQLLIIPPLMPKPDPPQQVAAPEEENENTTSGSAEQEPLLRGRTDQSGSYNGVV</sequence>
<comment type="similarity">
    <text evidence="2">Belongs to the SLC35F solute transporter family.</text>
</comment>
<name>A0ABN8P6A5_9CNID</name>
<protein>
    <recommendedName>
        <fullName evidence="11">Solute carrier family 35 member F6</fullName>
    </recommendedName>
</protein>
<keyword evidence="5 8" id="KW-1133">Transmembrane helix</keyword>
<gene>
    <name evidence="9" type="ORF">PLOB_00037931</name>
</gene>
<evidence type="ECO:0000256" key="1">
    <source>
        <dbReference type="ARBA" id="ARBA00004141"/>
    </source>
</evidence>
<feature type="transmembrane region" description="Helical" evidence="8">
    <location>
        <begin position="344"/>
        <end position="362"/>
    </location>
</feature>
<feature type="transmembrane region" description="Helical" evidence="8">
    <location>
        <begin position="312"/>
        <end position="332"/>
    </location>
</feature>
<feature type="transmembrane region" description="Helical" evidence="8">
    <location>
        <begin position="110"/>
        <end position="133"/>
    </location>
</feature>
<comment type="subcellular location">
    <subcellularLocation>
        <location evidence="1">Membrane</location>
        <topology evidence="1">Multi-pass membrane protein</topology>
    </subcellularLocation>
</comment>
<evidence type="ECO:0008006" key="11">
    <source>
        <dbReference type="Google" id="ProtNLM"/>
    </source>
</evidence>
<feature type="transmembrane region" description="Helical" evidence="8">
    <location>
        <begin position="238"/>
        <end position="255"/>
    </location>
</feature>
<evidence type="ECO:0000313" key="9">
    <source>
        <dbReference type="EMBL" id="CAH3135488.1"/>
    </source>
</evidence>
<evidence type="ECO:0000256" key="5">
    <source>
        <dbReference type="ARBA" id="ARBA00022989"/>
    </source>
</evidence>
<dbReference type="PANTHER" id="PTHR13146">
    <property type="match status" value="1"/>
</dbReference>
<dbReference type="InterPro" id="IPR037185">
    <property type="entry name" value="EmrE-like"/>
</dbReference>
<feature type="transmembrane region" description="Helical" evidence="8">
    <location>
        <begin position="52"/>
        <end position="71"/>
    </location>
</feature>
<evidence type="ECO:0000256" key="3">
    <source>
        <dbReference type="ARBA" id="ARBA00022448"/>
    </source>
</evidence>
<reference evidence="9 10" key="1">
    <citation type="submission" date="2022-05" db="EMBL/GenBank/DDBJ databases">
        <authorList>
            <consortium name="Genoscope - CEA"/>
            <person name="William W."/>
        </authorList>
    </citation>
    <scope>NUCLEOTIDE SEQUENCE [LARGE SCALE GENOMIC DNA]</scope>
</reference>
<proteinExistence type="inferred from homology"/>
<keyword evidence="6 8" id="KW-0472">Membrane</keyword>
<feature type="region of interest" description="Disordered" evidence="7">
    <location>
        <begin position="376"/>
        <end position="416"/>
    </location>
</feature>
<evidence type="ECO:0000256" key="2">
    <source>
        <dbReference type="ARBA" id="ARBA00007863"/>
    </source>
</evidence>
<feature type="transmembrane region" description="Helical" evidence="8">
    <location>
        <begin position="164"/>
        <end position="185"/>
    </location>
</feature>
<comment type="caution">
    <text evidence="9">The sequence shown here is derived from an EMBL/GenBank/DDBJ whole genome shotgun (WGS) entry which is preliminary data.</text>
</comment>
<evidence type="ECO:0000256" key="7">
    <source>
        <dbReference type="SAM" id="MobiDB-lite"/>
    </source>
</evidence>
<evidence type="ECO:0000256" key="4">
    <source>
        <dbReference type="ARBA" id="ARBA00022692"/>
    </source>
</evidence>
<dbReference type="Pfam" id="PF06027">
    <property type="entry name" value="SLC35F"/>
    <property type="match status" value="1"/>
</dbReference>
<dbReference type="InterPro" id="IPR009262">
    <property type="entry name" value="SLC35_F1/F2/F6"/>
</dbReference>
<evidence type="ECO:0000313" key="10">
    <source>
        <dbReference type="Proteomes" id="UP001159405"/>
    </source>
</evidence>
<dbReference type="EMBL" id="CALNXK010000056">
    <property type="protein sequence ID" value="CAH3135488.1"/>
    <property type="molecule type" value="Genomic_DNA"/>
</dbReference>
<dbReference type="SUPFAM" id="SSF103481">
    <property type="entry name" value="Multidrug resistance efflux transporter EmrE"/>
    <property type="match status" value="1"/>
</dbReference>
<keyword evidence="10" id="KW-1185">Reference proteome</keyword>
<evidence type="ECO:0000256" key="6">
    <source>
        <dbReference type="ARBA" id="ARBA00023136"/>
    </source>
</evidence>
<organism evidence="9 10">
    <name type="scientific">Porites lobata</name>
    <dbReference type="NCBI Taxonomy" id="104759"/>
    <lineage>
        <taxon>Eukaryota</taxon>
        <taxon>Metazoa</taxon>
        <taxon>Cnidaria</taxon>
        <taxon>Anthozoa</taxon>
        <taxon>Hexacorallia</taxon>
        <taxon>Scleractinia</taxon>
        <taxon>Fungiina</taxon>
        <taxon>Poritidae</taxon>
        <taxon>Porites</taxon>
    </lineage>
</organism>
<keyword evidence="4 8" id="KW-0812">Transmembrane</keyword>
<dbReference type="Proteomes" id="UP001159405">
    <property type="component" value="Unassembled WGS sequence"/>
</dbReference>